<reference evidence="1 2" key="1">
    <citation type="submission" date="2020-10" db="EMBL/GenBank/DDBJ databases">
        <title>Sequencing the genomes of 1000 actinobacteria strains.</title>
        <authorList>
            <person name="Klenk H.-P."/>
        </authorList>
    </citation>
    <scope>NUCLEOTIDE SEQUENCE [LARGE SCALE GENOMIC DNA]</scope>
    <source>
        <strain evidence="1 2">DSM 43173</strain>
    </source>
</reference>
<proteinExistence type="predicted"/>
<evidence type="ECO:0000313" key="2">
    <source>
        <dbReference type="Proteomes" id="UP000633509"/>
    </source>
</evidence>
<protein>
    <submittedName>
        <fullName evidence="1">Uncharacterized protein</fullName>
    </submittedName>
</protein>
<organism evidence="1 2">
    <name type="scientific">Nonomuraea angiospora</name>
    <dbReference type="NCBI Taxonomy" id="46172"/>
    <lineage>
        <taxon>Bacteria</taxon>
        <taxon>Bacillati</taxon>
        <taxon>Actinomycetota</taxon>
        <taxon>Actinomycetes</taxon>
        <taxon>Streptosporangiales</taxon>
        <taxon>Streptosporangiaceae</taxon>
        <taxon>Nonomuraea</taxon>
    </lineage>
</organism>
<gene>
    <name evidence="1" type="ORF">H4W80_004272</name>
</gene>
<comment type="caution">
    <text evidence="1">The sequence shown here is derived from an EMBL/GenBank/DDBJ whole genome shotgun (WGS) entry which is preliminary data.</text>
</comment>
<name>A0ABR9LZE6_9ACTN</name>
<dbReference type="EMBL" id="JADBEK010000001">
    <property type="protein sequence ID" value="MBE1586014.1"/>
    <property type="molecule type" value="Genomic_DNA"/>
</dbReference>
<dbReference type="Proteomes" id="UP000633509">
    <property type="component" value="Unassembled WGS sequence"/>
</dbReference>
<sequence length="31" mass="3395">MTFLFVGATHGVDQDFLNPLTAMGFALPNIR</sequence>
<keyword evidence="2" id="KW-1185">Reference proteome</keyword>
<accession>A0ABR9LZE6</accession>
<evidence type="ECO:0000313" key="1">
    <source>
        <dbReference type="EMBL" id="MBE1586014.1"/>
    </source>
</evidence>